<evidence type="ECO:0000256" key="1">
    <source>
        <dbReference type="SAM" id="Phobius"/>
    </source>
</evidence>
<reference evidence="3" key="1">
    <citation type="submission" date="2016-11" db="EMBL/GenBank/DDBJ databases">
        <authorList>
            <person name="Varghese N."/>
            <person name="Submissions S."/>
        </authorList>
    </citation>
    <scope>NUCLEOTIDE SEQUENCE [LARGE SCALE GENOMIC DNA]</scope>
    <source>
        <strain evidence="3">DSM 22623</strain>
    </source>
</reference>
<dbReference type="Pfam" id="PF13644">
    <property type="entry name" value="DKNYY"/>
    <property type="match status" value="1"/>
</dbReference>
<name>A0A1M6D0K5_9FLAO</name>
<evidence type="ECO:0000313" key="3">
    <source>
        <dbReference type="Proteomes" id="UP000184432"/>
    </source>
</evidence>
<keyword evidence="3" id="KW-1185">Reference proteome</keyword>
<gene>
    <name evidence="2" type="ORF">SAMN04488508_102379</name>
</gene>
<keyword evidence="1" id="KW-0472">Membrane</keyword>
<proteinExistence type="predicted"/>
<dbReference type="InterPro" id="IPR027375">
    <property type="entry name" value="DKNYY"/>
</dbReference>
<keyword evidence="1" id="KW-0812">Transmembrane</keyword>
<accession>A0A1M6D0K5</accession>
<organism evidence="2 3">
    <name type="scientific">Aquimarina spongiae</name>
    <dbReference type="NCBI Taxonomy" id="570521"/>
    <lineage>
        <taxon>Bacteria</taxon>
        <taxon>Pseudomonadati</taxon>
        <taxon>Bacteroidota</taxon>
        <taxon>Flavobacteriia</taxon>
        <taxon>Flavobacteriales</taxon>
        <taxon>Flavobacteriaceae</taxon>
        <taxon>Aquimarina</taxon>
    </lineage>
</organism>
<dbReference type="STRING" id="570521.SAMN04488508_102379"/>
<dbReference type="EMBL" id="FQYP01000002">
    <property type="protein sequence ID" value="SHI66845.1"/>
    <property type="molecule type" value="Genomic_DNA"/>
</dbReference>
<dbReference type="Proteomes" id="UP000184432">
    <property type="component" value="Unassembled WGS sequence"/>
</dbReference>
<sequence length="334" mass="39178">MVKKVLMTIAIIFFILISLLVYGVYRFFNPFGGLVNEEVSNSYFYTKDKEKIVYSPMGNWFELGKTEMEVDMSSFQVLGIDYAKDKENAYFKSRVIDFGIDVPSFRVLEGYVPLDKNHVYVLVDAYAYLDDTKTGFKILEDADPDTYEQLNYDFARDKNVIFRNNEKLTEIDHESFEIINGEFCKDQDGVYHYRYQKPLQKIDNINDHEVVSLTSYCIRDNQNLFFHLGSIQYEDTDEIASIPFEDPKQITFFEEKKWLKVGNKMYYEGEIHSEVDASSFEEVGYGYAKDAKHVFFLGEIIDGADPGTFKYDDIDYIFYDKNYVYEGGEKTRKR</sequence>
<protein>
    <submittedName>
        <fullName evidence="2">DKNYY family protein</fullName>
    </submittedName>
</protein>
<dbReference type="AlphaFoldDB" id="A0A1M6D0K5"/>
<keyword evidence="1" id="KW-1133">Transmembrane helix</keyword>
<evidence type="ECO:0000313" key="2">
    <source>
        <dbReference type="EMBL" id="SHI66845.1"/>
    </source>
</evidence>
<feature type="transmembrane region" description="Helical" evidence="1">
    <location>
        <begin position="6"/>
        <end position="25"/>
    </location>
</feature>